<dbReference type="EMBL" id="JAGTUK010000002">
    <property type="protein sequence ID" value="MBS0024062.1"/>
    <property type="molecule type" value="Genomic_DNA"/>
</dbReference>
<dbReference type="Proteomes" id="UP000678243">
    <property type="component" value="Unassembled WGS sequence"/>
</dbReference>
<protein>
    <recommendedName>
        <fullName evidence="3">Galactose mutarotase</fullName>
    </recommendedName>
</protein>
<proteinExistence type="predicted"/>
<dbReference type="SUPFAM" id="SSF74650">
    <property type="entry name" value="Galactose mutarotase-like"/>
    <property type="match status" value="1"/>
</dbReference>
<evidence type="ECO:0000313" key="2">
    <source>
        <dbReference type="Proteomes" id="UP000678243"/>
    </source>
</evidence>
<keyword evidence="2" id="KW-1185">Reference proteome</keyword>
<comment type="caution">
    <text evidence="1">The sequence shown here is derived from an EMBL/GenBank/DDBJ whole genome shotgun (WGS) entry which is preliminary data.</text>
</comment>
<dbReference type="Gene3D" id="2.70.98.10">
    <property type="match status" value="1"/>
</dbReference>
<dbReference type="RefSeq" id="WP_211542592.1">
    <property type="nucleotide sequence ID" value="NZ_JAGTUK010000002.1"/>
</dbReference>
<dbReference type="InterPro" id="IPR014718">
    <property type="entry name" value="GH-type_carb-bd"/>
</dbReference>
<reference evidence="1 2" key="1">
    <citation type="submission" date="2021-04" db="EMBL/GenBank/DDBJ databases">
        <title>Whole genome analysis of root endophytic bacterium Microbacterium paraoxydans ku-mp colonizing RP-bio226 rice variety.</title>
        <authorList>
            <person name="Ulaganathan K."/>
            <person name="Latha B."/>
        </authorList>
    </citation>
    <scope>NUCLEOTIDE SEQUENCE [LARGE SCALE GENOMIC DNA]</scope>
    <source>
        <strain evidence="2">ku-mp</strain>
    </source>
</reference>
<name>A0ABS5INU6_9MICO</name>
<accession>A0ABS5INU6</accession>
<organism evidence="1 2">
    <name type="scientific">Microbacterium paraoxydans</name>
    <dbReference type="NCBI Taxonomy" id="199592"/>
    <lineage>
        <taxon>Bacteria</taxon>
        <taxon>Bacillati</taxon>
        <taxon>Actinomycetota</taxon>
        <taxon>Actinomycetes</taxon>
        <taxon>Micrococcales</taxon>
        <taxon>Microbacteriaceae</taxon>
        <taxon>Microbacterium</taxon>
    </lineage>
</organism>
<evidence type="ECO:0000313" key="1">
    <source>
        <dbReference type="EMBL" id="MBS0024062.1"/>
    </source>
</evidence>
<gene>
    <name evidence="1" type="ORF">KE274_08045</name>
</gene>
<evidence type="ECO:0008006" key="3">
    <source>
        <dbReference type="Google" id="ProtNLM"/>
    </source>
</evidence>
<sequence>MRVVREGADRRPGTAPVYVLRAGEARVAIAPAHGCLIHELDDGAGDVLWTDGRPPRVLDPSRVVGEESAREFDEDILLGGWFPMFPAAGVPTATTQQHGWAPRVPWTVVEHTETRVTCTAAGPFLDGGVAELTRSVELEARALTVSTTVRNAGVDAGAFTWGEHPCFSRERFATGRAVFEGEPVAAVPARADGAAGHLARSARGASAAVVGPRGAVTLTDAAGTLPHWLLWFNHASAELPRADTLAWEPSTAAGLGVGDALAAGAVERLGAGEVFHAVVRCEWTLSTIGS</sequence>
<dbReference type="InterPro" id="IPR011013">
    <property type="entry name" value="Gal_mutarotase_sf_dom"/>
</dbReference>